<dbReference type="EMBL" id="JBBPFD010000013">
    <property type="protein sequence ID" value="KAK7901116.1"/>
    <property type="molecule type" value="Genomic_DNA"/>
</dbReference>
<dbReference type="AlphaFoldDB" id="A0AAW0NHI1"/>
<reference evidence="3" key="1">
    <citation type="submission" date="2024-04" db="EMBL/GenBank/DDBJ databases">
        <title>Salinicola lusitanus LLJ914,a marine bacterium isolated from the Okinawa Trough.</title>
        <authorList>
            <person name="Li J."/>
        </authorList>
    </citation>
    <scope>NUCLEOTIDE SEQUENCE [LARGE SCALE GENOMIC DNA]</scope>
</reference>
<evidence type="ECO:0000313" key="3">
    <source>
        <dbReference type="Proteomes" id="UP001460270"/>
    </source>
</evidence>
<keyword evidence="3" id="KW-1185">Reference proteome</keyword>
<sequence>MFTCSTRRSLVNSRVRSRPSPLHAVCPTNSIHQPGARHTIHGAGDTLLQTALGGFRRERRREREKEGERGRGTPHWTRLVNRVSHQRTVCPPPLLSLLFLSIVSF</sequence>
<gene>
    <name evidence="2" type="ORF">WMY93_017885</name>
</gene>
<accession>A0AAW0NHI1</accession>
<feature type="region of interest" description="Disordered" evidence="1">
    <location>
        <begin position="1"/>
        <end position="73"/>
    </location>
</feature>
<organism evidence="2 3">
    <name type="scientific">Mugilogobius chulae</name>
    <name type="common">yellowstripe goby</name>
    <dbReference type="NCBI Taxonomy" id="88201"/>
    <lineage>
        <taxon>Eukaryota</taxon>
        <taxon>Metazoa</taxon>
        <taxon>Chordata</taxon>
        <taxon>Craniata</taxon>
        <taxon>Vertebrata</taxon>
        <taxon>Euteleostomi</taxon>
        <taxon>Actinopterygii</taxon>
        <taxon>Neopterygii</taxon>
        <taxon>Teleostei</taxon>
        <taxon>Neoteleostei</taxon>
        <taxon>Acanthomorphata</taxon>
        <taxon>Gobiaria</taxon>
        <taxon>Gobiiformes</taxon>
        <taxon>Gobioidei</taxon>
        <taxon>Gobiidae</taxon>
        <taxon>Gobionellinae</taxon>
        <taxon>Mugilogobius</taxon>
    </lineage>
</organism>
<proteinExistence type="predicted"/>
<feature type="compositionally biased region" description="Basic and acidic residues" evidence="1">
    <location>
        <begin position="61"/>
        <end position="71"/>
    </location>
</feature>
<dbReference type="Proteomes" id="UP001460270">
    <property type="component" value="Unassembled WGS sequence"/>
</dbReference>
<evidence type="ECO:0000313" key="2">
    <source>
        <dbReference type="EMBL" id="KAK7901116.1"/>
    </source>
</evidence>
<name>A0AAW0NHI1_9GOBI</name>
<feature type="compositionally biased region" description="Low complexity" evidence="1">
    <location>
        <begin position="1"/>
        <end position="22"/>
    </location>
</feature>
<protein>
    <submittedName>
        <fullName evidence="2">Uncharacterized protein</fullName>
    </submittedName>
</protein>
<evidence type="ECO:0000256" key="1">
    <source>
        <dbReference type="SAM" id="MobiDB-lite"/>
    </source>
</evidence>
<comment type="caution">
    <text evidence="2">The sequence shown here is derived from an EMBL/GenBank/DDBJ whole genome shotgun (WGS) entry which is preliminary data.</text>
</comment>